<keyword evidence="1" id="KW-1133">Transmembrane helix</keyword>
<dbReference type="AlphaFoldDB" id="A0A8D3D9U8"/>
<keyword evidence="1" id="KW-0812">Transmembrane</keyword>
<keyword evidence="1" id="KW-0472">Membrane</keyword>
<evidence type="ECO:0000313" key="3">
    <source>
        <dbReference type="Proteomes" id="UP000694558"/>
    </source>
</evidence>
<organism evidence="2 3">
    <name type="scientific">Scophthalmus maximus</name>
    <name type="common">Turbot</name>
    <name type="synonym">Psetta maxima</name>
    <dbReference type="NCBI Taxonomy" id="52904"/>
    <lineage>
        <taxon>Eukaryota</taxon>
        <taxon>Metazoa</taxon>
        <taxon>Chordata</taxon>
        <taxon>Craniata</taxon>
        <taxon>Vertebrata</taxon>
        <taxon>Euteleostomi</taxon>
        <taxon>Actinopterygii</taxon>
        <taxon>Neopterygii</taxon>
        <taxon>Teleostei</taxon>
        <taxon>Neoteleostei</taxon>
        <taxon>Acanthomorphata</taxon>
        <taxon>Carangaria</taxon>
        <taxon>Pleuronectiformes</taxon>
        <taxon>Pleuronectoidei</taxon>
        <taxon>Scophthalmidae</taxon>
        <taxon>Scophthalmus</taxon>
    </lineage>
</organism>
<reference evidence="2" key="1">
    <citation type="submission" date="2023-05" db="EMBL/GenBank/DDBJ databases">
        <title>High-quality long-read genome of Scophthalmus maximus.</title>
        <authorList>
            <person name="Lien S."/>
            <person name="Martinez P."/>
        </authorList>
    </citation>
    <scope>NUCLEOTIDE SEQUENCE [LARGE SCALE GENOMIC DNA]</scope>
</reference>
<dbReference type="Proteomes" id="UP000694558">
    <property type="component" value="Chromosome 16"/>
</dbReference>
<proteinExistence type="predicted"/>
<name>A0A8D3D9U8_SCOMX</name>
<accession>A0A8D3D9U8</accession>
<protein>
    <submittedName>
        <fullName evidence="2">Uncharacterized protein</fullName>
    </submittedName>
</protein>
<dbReference type="Ensembl" id="ENSSMAT00000040809.1">
    <property type="protein sequence ID" value="ENSSMAP00000056307.1"/>
    <property type="gene ID" value="ENSSMAG00000032596.1"/>
</dbReference>
<feature type="transmembrane region" description="Helical" evidence="1">
    <location>
        <begin position="6"/>
        <end position="27"/>
    </location>
</feature>
<evidence type="ECO:0000313" key="2">
    <source>
        <dbReference type="Ensembl" id="ENSSMAP00000056307.1"/>
    </source>
</evidence>
<sequence>MNPAHIWATCFVYLLATARIWPIYIVLVRSNTNGSHLVQSFSSNTPFVLLAFRLGGSQSEDICRTNDDEVEVWGDLRFTLSARLGGKKKICSTEAVIPRLLIPGSRL</sequence>
<reference evidence="2" key="2">
    <citation type="submission" date="2025-08" db="UniProtKB">
        <authorList>
            <consortium name="Ensembl"/>
        </authorList>
    </citation>
    <scope>IDENTIFICATION</scope>
</reference>
<evidence type="ECO:0000256" key="1">
    <source>
        <dbReference type="SAM" id="Phobius"/>
    </source>
</evidence>